<evidence type="ECO:0000313" key="2">
    <source>
        <dbReference type="EMBL" id="GFO23228.1"/>
    </source>
</evidence>
<dbReference type="AlphaFoldDB" id="A0AAV4BUF0"/>
<name>A0AAV4BUF0_9GAST</name>
<feature type="region of interest" description="Disordered" evidence="1">
    <location>
        <begin position="46"/>
        <end position="65"/>
    </location>
</feature>
<comment type="caution">
    <text evidence="2">The sequence shown here is derived from an EMBL/GenBank/DDBJ whole genome shotgun (WGS) entry which is preliminary data.</text>
</comment>
<organism evidence="2 3">
    <name type="scientific">Plakobranchus ocellatus</name>
    <dbReference type="NCBI Taxonomy" id="259542"/>
    <lineage>
        <taxon>Eukaryota</taxon>
        <taxon>Metazoa</taxon>
        <taxon>Spiralia</taxon>
        <taxon>Lophotrochozoa</taxon>
        <taxon>Mollusca</taxon>
        <taxon>Gastropoda</taxon>
        <taxon>Heterobranchia</taxon>
        <taxon>Euthyneura</taxon>
        <taxon>Panpulmonata</taxon>
        <taxon>Sacoglossa</taxon>
        <taxon>Placobranchoidea</taxon>
        <taxon>Plakobranchidae</taxon>
        <taxon>Plakobranchus</taxon>
    </lineage>
</organism>
<evidence type="ECO:0000313" key="3">
    <source>
        <dbReference type="Proteomes" id="UP000735302"/>
    </source>
</evidence>
<dbReference type="EMBL" id="BLXT01005502">
    <property type="protein sequence ID" value="GFO23228.1"/>
    <property type="molecule type" value="Genomic_DNA"/>
</dbReference>
<reference evidence="2 3" key="1">
    <citation type="journal article" date="2021" name="Elife">
        <title>Chloroplast acquisition without the gene transfer in kleptoplastic sea slugs, Plakobranchus ocellatus.</title>
        <authorList>
            <person name="Maeda T."/>
            <person name="Takahashi S."/>
            <person name="Yoshida T."/>
            <person name="Shimamura S."/>
            <person name="Takaki Y."/>
            <person name="Nagai Y."/>
            <person name="Toyoda A."/>
            <person name="Suzuki Y."/>
            <person name="Arimoto A."/>
            <person name="Ishii H."/>
            <person name="Satoh N."/>
            <person name="Nishiyama T."/>
            <person name="Hasebe M."/>
            <person name="Maruyama T."/>
            <person name="Minagawa J."/>
            <person name="Obokata J."/>
            <person name="Shigenobu S."/>
        </authorList>
    </citation>
    <scope>NUCLEOTIDE SEQUENCE [LARGE SCALE GENOMIC DNA]</scope>
</reference>
<keyword evidence="3" id="KW-1185">Reference proteome</keyword>
<proteinExistence type="predicted"/>
<sequence>MKSSDNHRDVLVFVYSQSTTRLLGPSSGQGTGSRAQTCNRRIPADLRGSSLTTVPPTRSESECMTKTTQHACVRGRYRREVTESNKSLDLVIWVKVEQCGHISMISHCVIG</sequence>
<feature type="compositionally biased region" description="Polar residues" evidence="1">
    <location>
        <begin position="49"/>
        <end position="65"/>
    </location>
</feature>
<protein>
    <submittedName>
        <fullName evidence="2">Uncharacterized protein</fullName>
    </submittedName>
</protein>
<accession>A0AAV4BUF0</accession>
<dbReference type="Proteomes" id="UP000735302">
    <property type="component" value="Unassembled WGS sequence"/>
</dbReference>
<evidence type="ECO:0000256" key="1">
    <source>
        <dbReference type="SAM" id="MobiDB-lite"/>
    </source>
</evidence>
<gene>
    <name evidence="2" type="ORF">PoB_004973300</name>
</gene>